<feature type="region of interest" description="Disordered" evidence="2">
    <location>
        <begin position="422"/>
        <end position="485"/>
    </location>
</feature>
<proteinExistence type="predicted"/>
<protein>
    <submittedName>
        <fullName evidence="6">Metallophosphoesterase</fullName>
    </submittedName>
</protein>
<dbReference type="Gene3D" id="1.20.1270.90">
    <property type="entry name" value="AF1782-like"/>
    <property type="match status" value="1"/>
</dbReference>
<evidence type="ECO:0000256" key="3">
    <source>
        <dbReference type="SAM" id="Phobius"/>
    </source>
</evidence>
<accession>A0A9D2SY93</accession>
<dbReference type="SUPFAM" id="SSF49363">
    <property type="entry name" value="Purple acid phosphatase, N-terminal domain"/>
    <property type="match status" value="1"/>
</dbReference>
<dbReference type="NCBIfam" id="TIGR01167">
    <property type="entry name" value="LPXTG_anchor"/>
    <property type="match status" value="1"/>
</dbReference>
<dbReference type="InterPro" id="IPR004843">
    <property type="entry name" value="Calcineurin-like_PHP"/>
</dbReference>
<dbReference type="InterPro" id="IPR015914">
    <property type="entry name" value="PAPs_N"/>
</dbReference>
<evidence type="ECO:0000256" key="2">
    <source>
        <dbReference type="SAM" id="MobiDB-lite"/>
    </source>
</evidence>
<reference evidence="6" key="1">
    <citation type="journal article" date="2021" name="PeerJ">
        <title>Extensive microbial diversity within the chicken gut microbiome revealed by metagenomics and culture.</title>
        <authorList>
            <person name="Gilroy R."/>
            <person name="Ravi A."/>
            <person name="Getino M."/>
            <person name="Pursley I."/>
            <person name="Horton D.L."/>
            <person name="Alikhan N.F."/>
            <person name="Baker D."/>
            <person name="Gharbi K."/>
            <person name="Hall N."/>
            <person name="Watson M."/>
            <person name="Adriaenssens E.M."/>
            <person name="Foster-Nyarko E."/>
            <person name="Jarju S."/>
            <person name="Secka A."/>
            <person name="Antonio M."/>
            <person name="Oren A."/>
            <person name="Chaudhuri R.R."/>
            <person name="La Ragione R."/>
            <person name="Hildebrand F."/>
            <person name="Pallen M.J."/>
        </authorList>
    </citation>
    <scope>NUCLEOTIDE SEQUENCE</scope>
    <source>
        <strain evidence="6">ChiGjej1B1-1692</strain>
    </source>
</reference>
<feature type="domain" description="Purple acid phosphatase N-terminal" evidence="5">
    <location>
        <begin position="14"/>
        <end position="60"/>
    </location>
</feature>
<dbReference type="Pfam" id="PF07554">
    <property type="entry name" value="FIVAR"/>
    <property type="match status" value="1"/>
</dbReference>
<dbReference type="Gene3D" id="3.60.21.10">
    <property type="match status" value="1"/>
</dbReference>
<dbReference type="InterPro" id="IPR029052">
    <property type="entry name" value="Metallo-depent_PP-like"/>
</dbReference>
<name>A0A9D2SY93_9FIRM</name>
<keyword evidence="3" id="KW-0472">Membrane</keyword>
<dbReference type="GO" id="GO:0003993">
    <property type="term" value="F:acid phosphatase activity"/>
    <property type="evidence" value="ECO:0007669"/>
    <property type="project" value="InterPro"/>
</dbReference>
<dbReference type="PANTHER" id="PTHR45867">
    <property type="entry name" value="PURPLE ACID PHOSPHATASE"/>
    <property type="match status" value="1"/>
</dbReference>
<keyword evidence="3" id="KW-0812">Transmembrane</keyword>
<dbReference type="Proteomes" id="UP000823894">
    <property type="component" value="Unassembled WGS sequence"/>
</dbReference>
<evidence type="ECO:0000256" key="1">
    <source>
        <dbReference type="ARBA" id="ARBA00022729"/>
    </source>
</evidence>
<feature type="compositionally biased region" description="Low complexity" evidence="2">
    <location>
        <begin position="467"/>
        <end position="477"/>
    </location>
</feature>
<organism evidence="6 7">
    <name type="scientific">Candidatus Mediterraneibacter faecigallinarum</name>
    <dbReference type="NCBI Taxonomy" id="2838669"/>
    <lineage>
        <taxon>Bacteria</taxon>
        <taxon>Bacillati</taxon>
        <taxon>Bacillota</taxon>
        <taxon>Clostridia</taxon>
        <taxon>Lachnospirales</taxon>
        <taxon>Lachnospiraceae</taxon>
        <taxon>Mediterraneibacter</taxon>
    </lineage>
</organism>
<feature type="transmembrane region" description="Helical" evidence="3">
    <location>
        <begin position="488"/>
        <end position="508"/>
    </location>
</feature>
<dbReference type="Pfam" id="PF00149">
    <property type="entry name" value="Metallophos"/>
    <property type="match status" value="1"/>
</dbReference>
<evidence type="ECO:0000259" key="4">
    <source>
        <dbReference type="Pfam" id="PF00149"/>
    </source>
</evidence>
<evidence type="ECO:0000259" key="5">
    <source>
        <dbReference type="Pfam" id="PF16656"/>
    </source>
</evidence>
<dbReference type="EMBL" id="DWWK01000051">
    <property type="protein sequence ID" value="HJC38250.1"/>
    <property type="molecule type" value="Genomic_DNA"/>
</dbReference>
<evidence type="ECO:0000313" key="6">
    <source>
        <dbReference type="EMBL" id="HJC38250.1"/>
    </source>
</evidence>
<comment type="caution">
    <text evidence="6">The sequence shown here is derived from an EMBL/GenBank/DDBJ whole genome shotgun (WGS) entry which is preliminary data.</text>
</comment>
<dbReference type="Gene3D" id="2.60.40.380">
    <property type="entry name" value="Purple acid phosphatase-like, N-terminal"/>
    <property type="match status" value="1"/>
</dbReference>
<reference evidence="6" key="2">
    <citation type="submission" date="2021-04" db="EMBL/GenBank/DDBJ databases">
        <authorList>
            <person name="Gilroy R."/>
        </authorList>
    </citation>
    <scope>NUCLEOTIDE SEQUENCE</scope>
    <source>
        <strain evidence="6">ChiGjej1B1-1692</strain>
    </source>
</reference>
<dbReference type="AlphaFoldDB" id="A0A9D2SY93"/>
<keyword evidence="3" id="KW-1133">Transmembrane helix</keyword>
<keyword evidence="1" id="KW-0732">Signal</keyword>
<evidence type="ECO:0000313" key="7">
    <source>
        <dbReference type="Proteomes" id="UP000823894"/>
    </source>
</evidence>
<dbReference type="PANTHER" id="PTHR45867:SF3">
    <property type="entry name" value="ACID PHOSPHATASE TYPE 7"/>
    <property type="match status" value="1"/>
</dbReference>
<feature type="domain" description="Calcineurin-like phosphoesterase" evidence="4">
    <location>
        <begin position="68"/>
        <end position="256"/>
    </location>
</feature>
<dbReference type="Pfam" id="PF16656">
    <property type="entry name" value="Pur_ac_phosph_N"/>
    <property type="match status" value="1"/>
</dbReference>
<dbReference type="InterPro" id="IPR008963">
    <property type="entry name" value="Purple_acid_Pase-like_N"/>
</dbReference>
<dbReference type="SUPFAM" id="SSF56300">
    <property type="entry name" value="Metallo-dependent phosphatases"/>
    <property type="match status" value="1"/>
</dbReference>
<sequence>MIRRNFRTKAGIAAPASSTAANDSVYYSNQATMTGLEENTEYVYRVVNGDTVSQTYSFATGEFDGAFSFAFVGDPQIGAGSTDTDIEGWDQTLDVIKNNLNPDFMISAGDQVNTASNETQYAGYLNDTLTSLTSATTIGNHDSSSTAYNEHFNLPNESAALGATTAGTVYWFVYNNTLFIDINSNDLSTAEHVEFIKSAIAANPDVKWKTVIFHHSVYSTASHVNDGDIIQRREQLPAEFENLDIDVVLMGHDHVYTRTYMMVEENGSIVPDKTEEVQSSVTNTEGVLYLTANSASGSKYYDIKAPEAEYAAVQDQSYRRTVTDIEVTDTSYTMTTYYADDRSVLDTFTINKLPELDTTELEQLITEAGSLNEADHTADSWSAFQSAYEAAQAILENTEASQADIDSCAGALRDAMNALVKADTEDPEQPGEKPGNPDDSSGTGDEGNGNNNGNGTDNNGANGNGTSGNKTSTSSGNKVNTPKTGDTVNTVAAVLIIAAAGTMIFILGRKKIRL</sequence>
<dbReference type="GO" id="GO:0046872">
    <property type="term" value="F:metal ion binding"/>
    <property type="evidence" value="ECO:0007669"/>
    <property type="project" value="InterPro"/>
</dbReference>
<gene>
    <name evidence="6" type="ORF">H9757_04205</name>
</gene>